<dbReference type="AlphaFoldDB" id="A0A2H0YVS9"/>
<proteinExistence type="predicted"/>
<accession>A0A2H0YVS9</accession>
<comment type="caution">
    <text evidence="1">The sequence shown here is derived from an EMBL/GenBank/DDBJ whole genome shotgun (WGS) entry which is preliminary data.</text>
</comment>
<reference evidence="1 2" key="1">
    <citation type="submission" date="2017-09" db="EMBL/GenBank/DDBJ databases">
        <title>Depth-based differentiation of microbial function through sediment-hosted aquifers and enrichment of novel symbionts in the deep terrestrial subsurface.</title>
        <authorList>
            <person name="Probst A.J."/>
            <person name="Ladd B."/>
            <person name="Jarett J.K."/>
            <person name="Geller-Mcgrath D.E."/>
            <person name="Sieber C.M."/>
            <person name="Emerson J.B."/>
            <person name="Anantharaman K."/>
            <person name="Thomas B.C."/>
            <person name="Malmstrom R."/>
            <person name="Stieglmeier M."/>
            <person name="Klingl A."/>
            <person name="Woyke T."/>
            <person name="Ryan C.M."/>
            <person name="Banfield J.F."/>
        </authorList>
    </citation>
    <scope>NUCLEOTIDE SEQUENCE [LARGE SCALE GENOMIC DNA]</scope>
    <source>
        <strain evidence="1">CG08_land_8_20_14_0_20_40_16</strain>
    </source>
</reference>
<gene>
    <name evidence="1" type="ORF">COT24_03130</name>
</gene>
<dbReference type="EMBL" id="PEXU01000038">
    <property type="protein sequence ID" value="PIS42536.1"/>
    <property type="molecule type" value="Genomic_DNA"/>
</dbReference>
<dbReference type="Proteomes" id="UP000231542">
    <property type="component" value="Unassembled WGS sequence"/>
</dbReference>
<evidence type="ECO:0000313" key="1">
    <source>
        <dbReference type="EMBL" id="PIS42536.1"/>
    </source>
</evidence>
<evidence type="ECO:0000313" key="2">
    <source>
        <dbReference type="Proteomes" id="UP000231542"/>
    </source>
</evidence>
<name>A0A2H0YVS9_9BACT</name>
<organism evidence="1 2">
    <name type="scientific">Candidatus Kerfeldbacteria bacterium CG08_land_8_20_14_0_20_40_16</name>
    <dbReference type="NCBI Taxonomy" id="2014244"/>
    <lineage>
        <taxon>Bacteria</taxon>
        <taxon>Candidatus Kerfeldiibacteriota</taxon>
    </lineage>
</organism>
<sequence>MSNPQPINTIVLSSKPQLDAIAAVLLLLLFGENGYPGIRKAKMEFRKDLPSEKTASGLESQGILVIDLETSKFKKENSSITRQVAESLGVSKDPALSGLLLFIEKNNNHDARSLDSANQAFDLAELTKDLTQEYPDNPQRIIDLVMPFLLACYHVEKKRTSSVSPKETVIKNEEVANAFDVFQGKKLIRVMIVKSNNPYSCDFLKNNPNLKADLILQQLASGNINIVTNPDREVNLHDTIVMLRVLEARKKNAVLEIKAIEELAKPDILAGVEEWYYDPAGNCIQNLKSIATKLSSAEIEGILRAGLNPTAFPKFCPRDNCSTESCDFFDYHLERCLPIQNN</sequence>
<protein>
    <submittedName>
        <fullName evidence="1">Uncharacterized protein</fullName>
    </submittedName>
</protein>